<gene>
    <name evidence="4" type="ORF">Zmor_020957</name>
</gene>
<evidence type="ECO:0000256" key="2">
    <source>
        <dbReference type="SAM" id="Phobius"/>
    </source>
</evidence>
<accession>A0AA38I4Z2</accession>
<feature type="transmembrane region" description="Helical" evidence="2">
    <location>
        <begin position="80"/>
        <end position="104"/>
    </location>
</feature>
<proteinExistence type="predicted"/>
<feature type="domain" description="Fibronectin type-III" evidence="3">
    <location>
        <begin position="1"/>
        <end position="57"/>
    </location>
</feature>
<evidence type="ECO:0000256" key="1">
    <source>
        <dbReference type="SAM" id="MobiDB-lite"/>
    </source>
</evidence>
<reference evidence="4" key="1">
    <citation type="journal article" date="2023" name="G3 (Bethesda)">
        <title>Whole genome assemblies of Zophobas morio and Tenebrio molitor.</title>
        <authorList>
            <person name="Kaur S."/>
            <person name="Stinson S.A."/>
            <person name="diCenzo G.C."/>
        </authorList>
    </citation>
    <scope>NUCLEOTIDE SEQUENCE</scope>
    <source>
        <strain evidence="4">QUZm001</strain>
    </source>
</reference>
<evidence type="ECO:0000259" key="3">
    <source>
        <dbReference type="PROSITE" id="PS50853"/>
    </source>
</evidence>
<name>A0AA38I4Z2_9CUCU</name>
<organism evidence="4 5">
    <name type="scientific">Zophobas morio</name>
    <dbReference type="NCBI Taxonomy" id="2755281"/>
    <lineage>
        <taxon>Eukaryota</taxon>
        <taxon>Metazoa</taxon>
        <taxon>Ecdysozoa</taxon>
        <taxon>Arthropoda</taxon>
        <taxon>Hexapoda</taxon>
        <taxon>Insecta</taxon>
        <taxon>Pterygota</taxon>
        <taxon>Neoptera</taxon>
        <taxon>Endopterygota</taxon>
        <taxon>Coleoptera</taxon>
        <taxon>Polyphaga</taxon>
        <taxon>Cucujiformia</taxon>
        <taxon>Tenebrionidae</taxon>
        <taxon>Zophobas</taxon>
    </lineage>
</organism>
<evidence type="ECO:0000313" key="4">
    <source>
        <dbReference type="EMBL" id="KAJ3649202.1"/>
    </source>
</evidence>
<dbReference type="InterPro" id="IPR036116">
    <property type="entry name" value="FN3_sf"/>
</dbReference>
<comment type="caution">
    <text evidence="4">The sequence shown here is derived from an EMBL/GenBank/DDBJ whole genome shotgun (WGS) entry which is preliminary data.</text>
</comment>
<dbReference type="InterPro" id="IPR003961">
    <property type="entry name" value="FN3_dom"/>
</dbReference>
<feature type="region of interest" description="Disordered" evidence="1">
    <location>
        <begin position="112"/>
        <end position="145"/>
    </location>
</feature>
<dbReference type="Proteomes" id="UP001168821">
    <property type="component" value="Unassembled WGS sequence"/>
</dbReference>
<keyword evidence="2" id="KW-0472">Membrane</keyword>
<keyword evidence="2" id="KW-0812">Transmembrane</keyword>
<protein>
    <recommendedName>
        <fullName evidence="3">Fibronectin type-III domain-containing protein</fullName>
    </recommendedName>
</protein>
<dbReference type="EMBL" id="JALNTZ010000006">
    <property type="protein sequence ID" value="KAJ3649202.1"/>
    <property type="molecule type" value="Genomic_DNA"/>
</dbReference>
<keyword evidence="5" id="KW-1185">Reference proteome</keyword>
<dbReference type="AlphaFoldDB" id="A0AA38I4Z2"/>
<evidence type="ECO:0000313" key="5">
    <source>
        <dbReference type="Proteomes" id="UP001168821"/>
    </source>
</evidence>
<sequence>MELSSGEEIVANMSSTTPDFIVTNLEAAQDYSAIVYSENSKGRSKILSPLAFRTQPAPGLKEQRRSTGPTEGEKSGTGPWLYILLAAGSTLIVAGAIGAIIVVVKRFRVDSPVRERRPRSPKREESPLNPRVPPPYTDPITDDNNPDLIPPTNESLLDASMVPYTITARPSSKRNCATQMPVKPYHVTWAPILQSRNCATQTPPPHKESSV</sequence>
<dbReference type="SUPFAM" id="SSF49265">
    <property type="entry name" value="Fibronectin type III"/>
    <property type="match status" value="1"/>
</dbReference>
<keyword evidence="2" id="KW-1133">Transmembrane helix</keyword>
<feature type="region of interest" description="Disordered" evidence="1">
    <location>
        <begin position="48"/>
        <end position="75"/>
    </location>
</feature>
<dbReference type="PROSITE" id="PS50853">
    <property type="entry name" value="FN3"/>
    <property type="match status" value="1"/>
</dbReference>